<keyword evidence="1" id="KW-0805">Transcription regulation</keyword>
<evidence type="ECO:0000256" key="2">
    <source>
        <dbReference type="ARBA" id="ARBA00023125"/>
    </source>
</evidence>
<dbReference type="OrthoDB" id="9800350at2"/>
<proteinExistence type="predicted"/>
<keyword evidence="3" id="KW-0804">Transcription</keyword>
<name>A0A502FZG3_9SPHN</name>
<feature type="transmembrane region" description="Helical" evidence="4">
    <location>
        <begin position="12"/>
        <end position="34"/>
    </location>
</feature>
<keyword evidence="2" id="KW-0238">DNA-binding</keyword>
<dbReference type="SUPFAM" id="SSF46785">
    <property type="entry name" value="Winged helix' DNA-binding domain"/>
    <property type="match status" value="1"/>
</dbReference>
<dbReference type="PANTHER" id="PTHR33204:SF33">
    <property type="entry name" value="TRANSCRIPTIONAL REGULATOR, MARR FAMILY"/>
    <property type="match status" value="1"/>
</dbReference>
<comment type="caution">
    <text evidence="6">The sequence shown here is derived from an EMBL/GenBank/DDBJ whole genome shotgun (WGS) entry which is preliminary data.</text>
</comment>
<evidence type="ECO:0000313" key="7">
    <source>
        <dbReference type="Proteomes" id="UP000319931"/>
    </source>
</evidence>
<gene>
    <name evidence="6" type="ORF">EAH76_07220</name>
</gene>
<evidence type="ECO:0000259" key="5">
    <source>
        <dbReference type="PROSITE" id="PS51118"/>
    </source>
</evidence>
<protein>
    <submittedName>
        <fullName evidence="6">Transcriptional regulator</fullName>
    </submittedName>
</protein>
<dbReference type="PROSITE" id="PS51118">
    <property type="entry name" value="HTH_HXLR"/>
    <property type="match status" value="1"/>
</dbReference>
<dbReference type="PANTHER" id="PTHR33204">
    <property type="entry name" value="TRANSCRIPTIONAL REGULATOR, MARR FAMILY"/>
    <property type="match status" value="1"/>
</dbReference>
<dbReference type="EMBL" id="RCZC01000002">
    <property type="protein sequence ID" value="TPG54446.1"/>
    <property type="molecule type" value="Genomic_DNA"/>
</dbReference>
<dbReference type="InterPro" id="IPR036388">
    <property type="entry name" value="WH-like_DNA-bd_sf"/>
</dbReference>
<dbReference type="InterPro" id="IPR036390">
    <property type="entry name" value="WH_DNA-bd_sf"/>
</dbReference>
<keyword evidence="4" id="KW-0472">Membrane</keyword>
<evidence type="ECO:0000256" key="3">
    <source>
        <dbReference type="ARBA" id="ARBA00023163"/>
    </source>
</evidence>
<dbReference type="Pfam" id="PF01638">
    <property type="entry name" value="HxlR"/>
    <property type="match status" value="1"/>
</dbReference>
<evidence type="ECO:0000256" key="1">
    <source>
        <dbReference type="ARBA" id="ARBA00023015"/>
    </source>
</evidence>
<evidence type="ECO:0000256" key="4">
    <source>
        <dbReference type="SAM" id="Phobius"/>
    </source>
</evidence>
<dbReference type="Proteomes" id="UP000319931">
    <property type="component" value="Unassembled WGS sequence"/>
</dbReference>
<reference evidence="6 7" key="1">
    <citation type="journal article" date="2019" name="Environ. Microbiol.">
        <title>Species interactions and distinct microbial communities in high Arctic permafrost affected cryosols are associated with the CH4 and CO2 gas fluxes.</title>
        <authorList>
            <person name="Altshuler I."/>
            <person name="Hamel J."/>
            <person name="Turney S."/>
            <person name="Magnuson E."/>
            <person name="Levesque R."/>
            <person name="Greer C."/>
            <person name="Whyte L.G."/>
        </authorList>
    </citation>
    <scope>NUCLEOTIDE SEQUENCE [LARGE SCALE GENOMIC DNA]</scope>
    <source>
        <strain evidence="6 7">E6.1</strain>
    </source>
</reference>
<feature type="domain" description="HTH hxlR-type" evidence="5">
    <location>
        <begin position="12"/>
        <end position="110"/>
    </location>
</feature>
<dbReference type="InterPro" id="IPR002577">
    <property type="entry name" value="HTH_HxlR"/>
</dbReference>
<accession>A0A502FZG3</accession>
<keyword evidence="7" id="KW-1185">Reference proteome</keyword>
<dbReference type="AlphaFoldDB" id="A0A502FZG3"/>
<evidence type="ECO:0000313" key="6">
    <source>
        <dbReference type="EMBL" id="TPG54446.1"/>
    </source>
</evidence>
<keyword evidence="4" id="KW-1133">Transmembrane helix</keyword>
<organism evidence="6 7">
    <name type="scientific">Sphingomonas glacialis</name>
    <dbReference type="NCBI Taxonomy" id="658225"/>
    <lineage>
        <taxon>Bacteria</taxon>
        <taxon>Pseudomonadati</taxon>
        <taxon>Pseudomonadota</taxon>
        <taxon>Alphaproteobacteria</taxon>
        <taxon>Sphingomonadales</taxon>
        <taxon>Sphingomonadaceae</taxon>
        <taxon>Sphingomonas</taxon>
    </lineage>
</organism>
<keyword evidence="4" id="KW-0812">Transmembrane</keyword>
<dbReference type="RefSeq" id="WP_140849556.1">
    <property type="nucleotide sequence ID" value="NZ_RCZC01000002.1"/>
</dbReference>
<dbReference type="GO" id="GO:0003677">
    <property type="term" value="F:DNA binding"/>
    <property type="evidence" value="ECO:0007669"/>
    <property type="project" value="UniProtKB-KW"/>
</dbReference>
<dbReference type="Gene3D" id="1.10.10.10">
    <property type="entry name" value="Winged helix-like DNA-binding domain superfamily/Winged helix DNA-binding domain"/>
    <property type="match status" value="1"/>
</dbReference>
<sequence>MRPKRLDPKSGCAVELTLSIIGGVWKPLILFHLLGGKKRFMEVSRLIPSATQRMLTLQLRELEADGLLTRHVYAEVPPKVEYTVTPLAKTLAPVMLSLRDWGERYRREQQDLPALQGDCPHEAAPRAVSGKAGAIPAIVEPERIAMPVAD</sequence>